<feature type="compositionally biased region" description="Basic and acidic residues" evidence="1">
    <location>
        <begin position="32"/>
        <end position="41"/>
    </location>
</feature>
<keyword evidence="4" id="KW-1185">Reference proteome</keyword>
<feature type="transmembrane region" description="Helical" evidence="2">
    <location>
        <begin position="89"/>
        <end position="106"/>
    </location>
</feature>
<gene>
    <name evidence="3" type="ORF">OKIOD_LOCUS16097</name>
</gene>
<name>A0ABN7T869_OIKDI</name>
<feature type="compositionally biased region" description="Polar residues" evidence="1">
    <location>
        <begin position="44"/>
        <end position="65"/>
    </location>
</feature>
<evidence type="ECO:0000256" key="1">
    <source>
        <dbReference type="SAM" id="MobiDB-lite"/>
    </source>
</evidence>
<protein>
    <submittedName>
        <fullName evidence="3">Oidioi.mRNA.OKI2018_I69.chr2.g7332.t2.cds</fullName>
    </submittedName>
</protein>
<evidence type="ECO:0000256" key="2">
    <source>
        <dbReference type="SAM" id="Phobius"/>
    </source>
</evidence>
<sequence length="211" mass="24285">MPAKKKTYQKENLDGVMTRAARRMKSMSNNLTEEKAYEEAKVTLSPSARSPTPSGDFTTPLSSPIRTEDEKAKKAQQHPGPRVMSNKQIIFSVSVALLAIVAFQVGRSDWGQEKVRIMQNAWEDQRVQWLEENPTLDAIVKMFSKKAESLDLAKMWNELTWENVKEKMTWTEVKEAISASSFEIKREEYKIASWFNAVKAAWYEEDDQQED</sequence>
<keyword evidence="2" id="KW-1133">Transmembrane helix</keyword>
<proteinExistence type="predicted"/>
<keyword evidence="2" id="KW-0472">Membrane</keyword>
<keyword evidence="2" id="KW-0812">Transmembrane</keyword>
<evidence type="ECO:0000313" key="4">
    <source>
        <dbReference type="Proteomes" id="UP001158576"/>
    </source>
</evidence>
<reference evidence="3 4" key="1">
    <citation type="submission" date="2021-04" db="EMBL/GenBank/DDBJ databases">
        <authorList>
            <person name="Bliznina A."/>
        </authorList>
    </citation>
    <scope>NUCLEOTIDE SEQUENCE [LARGE SCALE GENOMIC DNA]</scope>
</reference>
<accession>A0ABN7T869</accession>
<evidence type="ECO:0000313" key="3">
    <source>
        <dbReference type="EMBL" id="CAG5113205.1"/>
    </source>
</evidence>
<dbReference type="Proteomes" id="UP001158576">
    <property type="component" value="Chromosome 2"/>
</dbReference>
<dbReference type="EMBL" id="OU015567">
    <property type="protein sequence ID" value="CAG5113205.1"/>
    <property type="molecule type" value="Genomic_DNA"/>
</dbReference>
<feature type="region of interest" description="Disordered" evidence="1">
    <location>
        <begin position="26"/>
        <end position="83"/>
    </location>
</feature>
<organism evidence="3 4">
    <name type="scientific">Oikopleura dioica</name>
    <name type="common">Tunicate</name>
    <dbReference type="NCBI Taxonomy" id="34765"/>
    <lineage>
        <taxon>Eukaryota</taxon>
        <taxon>Metazoa</taxon>
        <taxon>Chordata</taxon>
        <taxon>Tunicata</taxon>
        <taxon>Appendicularia</taxon>
        <taxon>Copelata</taxon>
        <taxon>Oikopleuridae</taxon>
        <taxon>Oikopleura</taxon>
    </lineage>
</organism>